<dbReference type="OrthoDB" id="9802516at2"/>
<sequence>MKGAWAEAVAQRYLLAKGYELIGQNRRTPYGEIDLWMKQGQVYVAVEVKQRRNARFGTPLEALTPQKYQRIYRSALYLLGRDDLAVRLEAVLVYGSPQQFRLEHLELNA</sequence>
<dbReference type="CDD" id="cd20736">
    <property type="entry name" value="PoNe_Nuclease"/>
    <property type="match status" value="1"/>
</dbReference>
<reference evidence="3 4" key="1">
    <citation type="submission" date="2018-08" db="EMBL/GenBank/DDBJ databases">
        <title>Meiothermus granaticius genome AF-68 sequencing project.</title>
        <authorList>
            <person name="Da Costa M.S."/>
            <person name="Albuquerque L."/>
            <person name="Raposo P."/>
            <person name="Froufe H.J.C."/>
            <person name="Barroso C.S."/>
            <person name="Egas C."/>
        </authorList>
    </citation>
    <scope>NUCLEOTIDE SEQUENCE [LARGE SCALE GENOMIC DNA]</scope>
    <source>
        <strain evidence="3 4">AF-68</strain>
    </source>
</reference>
<evidence type="ECO:0000313" key="3">
    <source>
        <dbReference type="EMBL" id="RIH91078.1"/>
    </source>
</evidence>
<dbReference type="Pfam" id="PF02021">
    <property type="entry name" value="UPF0102"/>
    <property type="match status" value="1"/>
</dbReference>
<organism evidence="3 4">
    <name type="scientific">Meiothermus granaticius NBRC 107808</name>
    <dbReference type="NCBI Taxonomy" id="1227551"/>
    <lineage>
        <taxon>Bacteria</taxon>
        <taxon>Thermotogati</taxon>
        <taxon>Deinococcota</taxon>
        <taxon>Deinococci</taxon>
        <taxon>Thermales</taxon>
        <taxon>Thermaceae</taxon>
        <taxon>Meiothermus</taxon>
    </lineage>
</organism>
<dbReference type="InterPro" id="IPR011856">
    <property type="entry name" value="tRNA_endonuc-like_dom_sf"/>
</dbReference>
<accession>A0A399F4F7</accession>
<dbReference type="HAMAP" id="MF_00048">
    <property type="entry name" value="UPF0102"/>
    <property type="match status" value="1"/>
</dbReference>
<evidence type="ECO:0000256" key="2">
    <source>
        <dbReference type="HAMAP-Rule" id="MF_00048"/>
    </source>
</evidence>
<dbReference type="AlphaFoldDB" id="A0A399F4F7"/>
<dbReference type="SUPFAM" id="SSF52980">
    <property type="entry name" value="Restriction endonuclease-like"/>
    <property type="match status" value="1"/>
</dbReference>
<evidence type="ECO:0000313" key="4">
    <source>
        <dbReference type="Proteomes" id="UP000266178"/>
    </source>
</evidence>
<dbReference type="EMBL" id="QWLB01000059">
    <property type="protein sequence ID" value="RIH91078.1"/>
    <property type="molecule type" value="Genomic_DNA"/>
</dbReference>
<evidence type="ECO:0000256" key="1">
    <source>
        <dbReference type="ARBA" id="ARBA00006738"/>
    </source>
</evidence>
<gene>
    <name evidence="3" type="ORF">Mgrana_03017</name>
</gene>
<dbReference type="InterPro" id="IPR003509">
    <property type="entry name" value="UPF0102_YraN-like"/>
</dbReference>
<dbReference type="GO" id="GO:0003676">
    <property type="term" value="F:nucleic acid binding"/>
    <property type="evidence" value="ECO:0007669"/>
    <property type="project" value="InterPro"/>
</dbReference>
<keyword evidence="4" id="KW-1185">Reference proteome</keyword>
<dbReference type="RefSeq" id="WP_119358447.1">
    <property type="nucleotide sequence ID" value="NZ_BJXM01000003.1"/>
</dbReference>
<comment type="similarity">
    <text evidence="1 2">Belongs to the UPF0102 family.</text>
</comment>
<proteinExistence type="inferred from homology"/>
<dbReference type="InterPro" id="IPR011335">
    <property type="entry name" value="Restrct_endonuc-II-like"/>
</dbReference>
<name>A0A399F4F7_9DEIN</name>
<dbReference type="PANTHER" id="PTHR34039:SF1">
    <property type="entry name" value="UPF0102 PROTEIN YRAN"/>
    <property type="match status" value="1"/>
</dbReference>
<dbReference type="Proteomes" id="UP000266178">
    <property type="component" value="Unassembled WGS sequence"/>
</dbReference>
<protein>
    <recommendedName>
        <fullName evidence="2">UPF0102 protein Mgrana_03017</fullName>
    </recommendedName>
</protein>
<dbReference type="PANTHER" id="PTHR34039">
    <property type="entry name" value="UPF0102 PROTEIN YRAN"/>
    <property type="match status" value="1"/>
</dbReference>
<comment type="caution">
    <text evidence="3">The sequence shown here is derived from an EMBL/GenBank/DDBJ whole genome shotgun (WGS) entry which is preliminary data.</text>
</comment>
<dbReference type="Gene3D" id="3.40.1350.10">
    <property type="match status" value="1"/>
</dbReference>